<feature type="compositionally biased region" description="Acidic residues" evidence="1">
    <location>
        <begin position="425"/>
        <end position="439"/>
    </location>
</feature>
<keyword evidence="5" id="KW-1185">Reference proteome</keyword>
<accession>A0ABR9P7M7</accession>
<dbReference type="Pfam" id="PF25976">
    <property type="entry name" value="LpqB_N"/>
    <property type="match status" value="1"/>
</dbReference>
<dbReference type="SUPFAM" id="SSF69322">
    <property type="entry name" value="Tricorn protease domain 2"/>
    <property type="match status" value="1"/>
</dbReference>
<dbReference type="PROSITE" id="PS51257">
    <property type="entry name" value="PROKAR_LIPOPROTEIN"/>
    <property type="match status" value="1"/>
</dbReference>
<dbReference type="EMBL" id="JADBGI010000011">
    <property type="protein sequence ID" value="MBE2999845.1"/>
    <property type="molecule type" value="Genomic_DNA"/>
</dbReference>
<gene>
    <name evidence="4" type="ORF">IDM40_14180</name>
</gene>
<evidence type="ECO:0000256" key="2">
    <source>
        <dbReference type="SAM" id="SignalP"/>
    </source>
</evidence>
<dbReference type="RefSeq" id="WP_193122464.1">
    <property type="nucleotide sequence ID" value="NZ_JADBGI010000011.1"/>
</dbReference>
<evidence type="ECO:0000259" key="3">
    <source>
        <dbReference type="SMART" id="SM00909"/>
    </source>
</evidence>
<keyword evidence="2" id="KW-0732">Signal</keyword>
<dbReference type="Pfam" id="PF10646">
    <property type="entry name" value="Germane"/>
    <property type="match status" value="1"/>
</dbReference>
<dbReference type="InterPro" id="IPR059026">
    <property type="entry name" value="LpqB_N"/>
</dbReference>
<dbReference type="InterPro" id="IPR019606">
    <property type="entry name" value="GerMN"/>
</dbReference>
<feature type="chain" id="PRO_5045796174" evidence="2">
    <location>
        <begin position="27"/>
        <end position="625"/>
    </location>
</feature>
<dbReference type="SMART" id="SM00909">
    <property type="entry name" value="Germane"/>
    <property type="match status" value="1"/>
</dbReference>
<name>A0ABR9P7M7_9ACTN</name>
<dbReference type="Proteomes" id="UP000806528">
    <property type="component" value="Unassembled WGS sequence"/>
</dbReference>
<organism evidence="4 5">
    <name type="scientific">Nocardiopsis coralli</name>
    <dbReference type="NCBI Taxonomy" id="2772213"/>
    <lineage>
        <taxon>Bacteria</taxon>
        <taxon>Bacillati</taxon>
        <taxon>Actinomycetota</taxon>
        <taxon>Actinomycetes</taxon>
        <taxon>Streptosporangiales</taxon>
        <taxon>Nocardiopsidaceae</taxon>
        <taxon>Nocardiopsis</taxon>
    </lineage>
</organism>
<feature type="domain" description="GerMN" evidence="3">
    <location>
        <begin position="219"/>
        <end position="302"/>
    </location>
</feature>
<proteinExistence type="predicted"/>
<evidence type="ECO:0000313" key="4">
    <source>
        <dbReference type="EMBL" id="MBE2999845.1"/>
    </source>
</evidence>
<feature type="signal peptide" evidence="2">
    <location>
        <begin position="1"/>
        <end position="26"/>
    </location>
</feature>
<dbReference type="Pfam" id="PF10647">
    <property type="entry name" value="Gmad1"/>
    <property type="match status" value="1"/>
</dbReference>
<dbReference type="InterPro" id="IPR018910">
    <property type="entry name" value="LpqB_C"/>
</dbReference>
<sequence length="625" mass="66755">MRPSLGRRTRSALTAAAACVLLASCASVPTTGPVVPGDGGDVVTDPYGGYVRLLPAGPQPGVTPEGLVNGFLKDMGSFEEDHKAARSYMLPDLEESWSPDGTVQVFRDLDTIDLDPEISSDGLTATVSLRSALVATIDESGKYVPNDDQGLYEVTFQLARENGDPDGEWRIHDMPDELILSELDVERTHRPLNLYYFNPEGTALVPDPVYLPVSNNELAERLLDKLMDGPSDWLDPAVRSAFPANAETELEVDNESAVVEVETGGDPDTVEMGAQVAWTLRQIPDIQEFTLTVDGTEVNFPGTEGDSEDRPRPGDDFWAGVSPSATTSGSRAYYSHDGQLWSAGDWENDNFDDVERVAGPLGAGDVPIESFAVSMDESTVAGITLGGDEVVTSFTSPGAEYETVLDDGVFTEVSWDVNGHLWVVEETEPPETRDDEDDGAAERAQEDQPSIDGEDLPPEPGDSALWLLRGGDEVVRVDVPELRDRSLVDFQISRDGTRAAAITEVDGERSLEMGRVVSDGDQVSVGGFIPMAEELEDVIDLSWRSGDQLVILGSRDGGSSQAFLVPVDGGSPPASTGSPVAGMVAISGAPGQPLIAGTDDGGIWVSNDRLNWQNAVEGAEPTFPG</sequence>
<evidence type="ECO:0000313" key="5">
    <source>
        <dbReference type="Proteomes" id="UP000806528"/>
    </source>
</evidence>
<reference evidence="4 5" key="1">
    <citation type="submission" date="2020-09" db="EMBL/GenBank/DDBJ databases">
        <title>Diversity and distribution of actinomycetes associated with coral in the coast of Hainan.</title>
        <authorList>
            <person name="Li F."/>
        </authorList>
    </citation>
    <scope>NUCLEOTIDE SEQUENCE [LARGE SCALE GENOMIC DNA]</scope>
    <source>
        <strain evidence="4 5">HNM0947</strain>
    </source>
</reference>
<feature type="region of interest" description="Disordered" evidence="1">
    <location>
        <begin position="425"/>
        <end position="463"/>
    </location>
</feature>
<protein>
    <submittedName>
        <fullName evidence="4">GerMN domain-containing protein</fullName>
    </submittedName>
</protein>
<evidence type="ECO:0000256" key="1">
    <source>
        <dbReference type="SAM" id="MobiDB-lite"/>
    </source>
</evidence>
<comment type="caution">
    <text evidence="4">The sequence shown here is derived from an EMBL/GenBank/DDBJ whole genome shotgun (WGS) entry which is preliminary data.</text>
</comment>